<feature type="region of interest" description="Disordered" evidence="1">
    <location>
        <begin position="1"/>
        <end position="27"/>
    </location>
</feature>
<organism evidence="2 3">
    <name type="scientific">Streptomyces griseorubiginosus</name>
    <dbReference type="NCBI Taxonomy" id="67304"/>
    <lineage>
        <taxon>Bacteria</taxon>
        <taxon>Bacillati</taxon>
        <taxon>Actinomycetota</taxon>
        <taxon>Actinomycetes</taxon>
        <taxon>Kitasatosporales</taxon>
        <taxon>Streptomycetaceae</taxon>
        <taxon>Streptomyces</taxon>
    </lineage>
</organism>
<proteinExistence type="predicted"/>
<keyword evidence="3" id="KW-1185">Reference proteome</keyword>
<feature type="region of interest" description="Disordered" evidence="1">
    <location>
        <begin position="45"/>
        <end position="71"/>
    </location>
</feature>
<dbReference type="EMBL" id="LMWV01000019">
    <property type="protein sequence ID" value="KUN64748.1"/>
    <property type="molecule type" value="Genomic_DNA"/>
</dbReference>
<dbReference type="AlphaFoldDB" id="A0A101RZW9"/>
<evidence type="ECO:0000313" key="3">
    <source>
        <dbReference type="Proteomes" id="UP000054375"/>
    </source>
</evidence>
<dbReference type="Proteomes" id="UP000054375">
    <property type="component" value="Unassembled WGS sequence"/>
</dbReference>
<comment type="caution">
    <text evidence="2">The sequence shown here is derived from an EMBL/GenBank/DDBJ whole genome shotgun (WGS) entry which is preliminary data.</text>
</comment>
<evidence type="ECO:0000256" key="1">
    <source>
        <dbReference type="SAM" id="MobiDB-lite"/>
    </source>
</evidence>
<accession>A0A101RZW9</accession>
<gene>
    <name evidence="2" type="ORF">AQJ54_22850</name>
</gene>
<evidence type="ECO:0000313" key="2">
    <source>
        <dbReference type="EMBL" id="KUN64748.1"/>
    </source>
</evidence>
<name>A0A101RZW9_9ACTN</name>
<reference evidence="2 3" key="1">
    <citation type="submission" date="2015-10" db="EMBL/GenBank/DDBJ databases">
        <title>Draft genome sequence of Streptomyces griseorubiginosus DSM 40469, type strain for the species Streptomyces griseorubiginosus.</title>
        <authorList>
            <person name="Ruckert C."/>
            <person name="Winkler A."/>
            <person name="Kalinowski J."/>
            <person name="Kampfer P."/>
            <person name="Glaeser S."/>
        </authorList>
    </citation>
    <scope>NUCLEOTIDE SEQUENCE [LARGE SCALE GENOMIC DNA]</scope>
    <source>
        <strain evidence="2 3">DSM 40469</strain>
    </source>
</reference>
<sequence length="71" mass="7300">MGSPGPRITERTGAGFQRLTTGDLAGGTRVPGYARWAVAGFQRLSNDDLAGGTQVPRDTDGQGEDSSAPGH</sequence>
<protein>
    <submittedName>
        <fullName evidence="2">Uncharacterized protein</fullName>
    </submittedName>
</protein>